<dbReference type="Pfam" id="PF00075">
    <property type="entry name" value="RNase_H"/>
    <property type="match status" value="1"/>
</dbReference>
<dbReference type="InterPro" id="IPR036691">
    <property type="entry name" value="Endo/exonu/phosph_ase_sf"/>
</dbReference>
<evidence type="ECO:0000313" key="3">
    <source>
        <dbReference type="Proteomes" id="UP001148838"/>
    </source>
</evidence>
<name>A0ABQ8T514_PERAM</name>
<dbReference type="EMBL" id="JAJSOF020000015">
    <property type="protein sequence ID" value="KAJ4441156.1"/>
    <property type="molecule type" value="Genomic_DNA"/>
</dbReference>
<keyword evidence="3" id="KW-1185">Reference proteome</keyword>
<dbReference type="InterPro" id="IPR036397">
    <property type="entry name" value="RNaseH_sf"/>
</dbReference>
<gene>
    <name evidence="2" type="ORF">ANN_11007</name>
</gene>
<protein>
    <recommendedName>
        <fullName evidence="1">RNase H type-1 domain-containing protein</fullName>
    </recommendedName>
</protein>
<accession>A0ABQ8T514</accession>
<proteinExistence type="predicted"/>
<organism evidence="2 3">
    <name type="scientific">Periplaneta americana</name>
    <name type="common">American cockroach</name>
    <name type="synonym">Blatta americana</name>
    <dbReference type="NCBI Taxonomy" id="6978"/>
    <lineage>
        <taxon>Eukaryota</taxon>
        <taxon>Metazoa</taxon>
        <taxon>Ecdysozoa</taxon>
        <taxon>Arthropoda</taxon>
        <taxon>Hexapoda</taxon>
        <taxon>Insecta</taxon>
        <taxon>Pterygota</taxon>
        <taxon>Neoptera</taxon>
        <taxon>Polyneoptera</taxon>
        <taxon>Dictyoptera</taxon>
        <taxon>Blattodea</taxon>
        <taxon>Blattoidea</taxon>
        <taxon>Blattidae</taxon>
        <taxon>Blattinae</taxon>
        <taxon>Periplaneta</taxon>
    </lineage>
</organism>
<evidence type="ECO:0000259" key="1">
    <source>
        <dbReference type="Pfam" id="PF00075"/>
    </source>
</evidence>
<dbReference type="SUPFAM" id="SSF53098">
    <property type="entry name" value="Ribonuclease H-like"/>
    <property type="match status" value="1"/>
</dbReference>
<dbReference type="Gene3D" id="3.30.420.10">
    <property type="entry name" value="Ribonuclease H-like superfamily/Ribonuclease H"/>
    <property type="match status" value="1"/>
</dbReference>
<evidence type="ECO:0000313" key="2">
    <source>
        <dbReference type="EMBL" id="KAJ4441156.1"/>
    </source>
</evidence>
<dbReference type="Gene3D" id="3.60.10.10">
    <property type="entry name" value="Endonuclease/exonuclease/phosphatase"/>
    <property type="match status" value="1"/>
</dbReference>
<reference evidence="2 3" key="1">
    <citation type="journal article" date="2022" name="Allergy">
        <title>Genome assembly and annotation of Periplaneta americana reveal a comprehensive cockroach allergen profile.</title>
        <authorList>
            <person name="Wang L."/>
            <person name="Xiong Q."/>
            <person name="Saelim N."/>
            <person name="Wang L."/>
            <person name="Nong W."/>
            <person name="Wan A.T."/>
            <person name="Shi M."/>
            <person name="Liu X."/>
            <person name="Cao Q."/>
            <person name="Hui J.H.L."/>
            <person name="Sookrung N."/>
            <person name="Leung T.F."/>
            <person name="Tungtrongchitr A."/>
            <person name="Tsui S.K.W."/>
        </authorList>
    </citation>
    <scope>NUCLEOTIDE SEQUENCE [LARGE SCALE GENOMIC DNA]</scope>
    <source>
        <strain evidence="2">PWHHKU_190912</strain>
    </source>
</reference>
<dbReference type="InterPro" id="IPR002156">
    <property type="entry name" value="RNaseH_domain"/>
</dbReference>
<sequence>MSQGSSTESYSAFARIELRETPGKSLNQVTCPTGIRTGPPGFAARRADRYSTDILIAKTPVVNEIPPWKWVIPEHRIQIPGNHSKNDPPYILKLDAMELLCSTYKDHLQIYTDGFLNPNNGTSGAGYYIPKYQESYFISCSSSSSLDTELLAIDAALQCVTQISEKSICILPDSKGAIFNIIKYVPNLYAHRIIPIQKQLNVAVSAVEVPISCEADLISKQDVCRKGRIRDTPLQKPLDKSNTRCQQIPKYDVIIMGDLNAKIGKDYKAANIGKHTLHDITNDNGERLCDFAITRDFVVSSTMFPHKNIHLQTWTSPDGNTTNQIDHVLVSKRHASDILDVRSLRGADCDSDHFLIRVKYRQRMCLLTSHPNKRCIKFDIGRLKDKVIADDYRRSIENKMGEQTMEDMDIEQKWVFIKQTICNTATEVLSTVKKQNRNQWFDKECQEAIKSRNAYRLKMMQKRTRAAEEEYKTARRATKNICKKKKKELEESILYELDENFGRNESRKFLKVFETLKQVSNQELLCVKIKKEPLLPENKKY</sequence>
<comment type="caution">
    <text evidence="2">The sequence shown here is derived from an EMBL/GenBank/DDBJ whole genome shotgun (WGS) entry which is preliminary data.</text>
</comment>
<dbReference type="Proteomes" id="UP001148838">
    <property type="component" value="Unassembled WGS sequence"/>
</dbReference>
<feature type="domain" description="RNase H type-1" evidence="1">
    <location>
        <begin position="108"/>
        <end position="188"/>
    </location>
</feature>
<dbReference type="InterPro" id="IPR012337">
    <property type="entry name" value="RNaseH-like_sf"/>
</dbReference>
<dbReference type="SUPFAM" id="SSF56219">
    <property type="entry name" value="DNase I-like"/>
    <property type="match status" value="1"/>
</dbReference>